<sequence length="68" mass="7763">MNRQIIRAEIYSDDETPKGNSMTLTEIGEEDGKSWTNLPSDIIIRALRSLEKEKKAEIFDNGDGVKFF</sequence>
<dbReference type="InterPro" id="IPR036390">
    <property type="entry name" value="WH_DNA-bd_sf"/>
</dbReference>
<dbReference type="AlphaFoldDB" id="A0A1S6GLA5"/>
<dbReference type="Gene3D" id="1.10.10.10">
    <property type="entry name" value="Winged helix-like DNA-binding domain superfamily/Winged helix DNA-binding domain"/>
    <property type="match status" value="1"/>
</dbReference>
<dbReference type="SUPFAM" id="SSF46785">
    <property type="entry name" value="Winged helix' DNA-binding domain"/>
    <property type="match status" value="1"/>
</dbReference>
<reference evidence="1" key="1">
    <citation type="journal article" date="2017" name="Aquat. Toxicol.">
        <title>Spliced leader-based analyses reveal the effects of polycyclic aromatic hydrocarbons on gene expression in the copepod Pseudodiaptomus poplesia.</title>
        <authorList>
            <person name="Zhuang Y."/>
            <person name="Yang F."/>
            <person name="Xu D."/>
            <person name="Chen H."/>
            <person name="Zhang H."/>
            <person name="Liu G."/>
        </authorList>
    </citation>
    <scope>NUCLEOTIDE SEQUENCE</scope>
</reference>
<accession>A0A1S6GLA5</accession>
<dbReference type="EMBL" id="KY314203">
    <property type="protein sequence ID" value="AQS22637.1"/>
    <property type="molecule type" value="mRNA"/>
</dbReference>
<evidence type="ECO:0000313" key="1">
    <source>
        <dbReference type="EMBL" id="AQS22637.1"/>
    </source>
</evidence>
<name>A0A1S6GLA5_9MAXI</name>
<proteinExistence type="evidence at transcript level"/>
<protein>
    <submittedName>
        <fullName evidence="1">Uncharacterized protein</fullName>
    </submittedName>
</protein>
<dbReference type="InterPro" id="IPR036388">
    <property type="entry name" value="WH-like_DNA-bd_sf"/>
</dbReference>
<organism evidence="1">
    <name type="scientific">Pseudodiaptomus poplesia</name>
    <dbReference type="NCBI Taxonomy" id="213370"/>
    <lineage>
        <taxon>Eukaryota</taxon>
        <taxon>Metazoa</taxon>
        <taxon>Ecdysozoa</taxon>
        <taxon>Arthropoda</taxon>
        <taxon>Crustacea</taxon>
        <taxon>Multicrustacea</taxon>
        <taxon>Hexanauplia</taxon>
        <taxon>Copepoda</taxon>
        <taxon>Calanoida</taxon>
        <taxon>Pseudodiaptomidae</taxon>
        <taxon>Pseudodiaptomus</taxon>
    </lineage>
</organism>